<organism evidence="2 3">
    <name type="scientific">Bartonella jaculi</name>
    <dbReference type="NCBI Taxonomy" id="686226"/>
    <lineage>
        <taxon>Bacteria</taxon>
        <taxon>Pseudomonadati</taxon>
        <taxon>Pseudomonadota</taxon>
        <taxon>Alphaproteobacteria</taxon>
        <taxon>Hyphomicrobiales</taxon>
        <taxon>Bartonellaceae</taxon>
        <taxon>Bartonella</taxon>
    </lineage>
</organism>
<name>A0ABP9N337_9HYPH</name>
<protein>
    <submittedName>
        <fullName evidence="2">Uncharacterized protein</fullName>
    </submittedName>
</protein>
<feature type="region of interest" description="Disordered" evidence="1">
    <location>
        <begin position="1"/>
        <end position="40"/>
    </location>
</feature>
<accession>A0ABP9N337</accession>
<gene>
    <name evidence="2" type="ORF">GCM10023261_09550</name>
</gene>
<sequence length="40" mass="4734">MKGEKVHKNVIITQDEKRQHSPEREAQQRKEEGKKMAFAL</sequence>
<feature type="compositionally biased region" description="Basic and acidic residues" evidence="1">
    <location>
        <begin position="14"/>
        <end position="40"/>
    </location>
</feature>
<proteinExistence type="predicted"/>
<reference evidence="3" key="1">
    <citation type="journal article" date="2019" name="Int. J. Syst. Evol. Microbiol.">
        <title>The Global Catalogue of Microorganisms (GCM) 10K type strain sequencing project: providing services to taxonomists for standard genome sequencing and annotation.</title>
        <authorList>
            <consortium name="The Broad Institute Genomics Platform"/>
            <consortium name="The Broad Institute Genome Sequencing Center for Infectious Disease"/>
            <person name="Wu L."/>
            <person name="Ma J."/>
        </authorList>
    </citation>
    <scope>NUCLEOTIDE SEQUENCE [LARGE SCALE GENOMIC DNA]</scope>
    <source>
        <strain evidence="3">JCM 17712</strain>
    </source>
</reference>
<keyword evidence="3" id="KW-1185">Reference proteome</keyword>
<comment type="caution">
    <text evidence="2">The sequence shown here is derived from an EMBL/GenBank/DDBJ whole genome shotgun (WGS) entry which is preliminary data.</text>
</comment>
<evidence type="ECO:0000256" key="1">
    <source>
        <dbReference type="SAM" id="MobiDB-lite"/>
    </source>
</evidence>
<dbReference type="EMBL" id="BAABIZ010000008">
    <property type="protein sequence ID" value="GAA5107837.1"/>
    <property type="molecule type" value="Genomic_DNA"/>
</dbReference>
<evidence type="ECO:0000313" key="2">
    <source>
        <dbReference type="EMBL" id="GAA5107837.1"/>
    </source>
</evidence>
<dbReference type="Proteomes" id="UP001500864">
    <property type="component" value="Unassembled WGS sequence"/>
</dbReference>
<evidence type="ECO:0000313" key="3">
    <source>
        <dbReference type="Proteomes" id="UP001500864"/>
    </source>
</evidence>
<dbReference type="RefSeq" id="WP_345115962.1">
    <property type="nucleotide sequence ID" value="NZ_BAABIZ010000008.1"/>
</dbReference>